<name>A0AAP7DKV3_PAEAL</name>
<dbReference type="InterPro" id="IPR016181">
    <property type="entry name" value="Acyl_CoA_acyltransferase"/>
</dbReference>
<dbReference type="Proteomes" id="UP000552038">
    <property type="component" value="Unassembled WGS sequence"/>
</dbReference>
<dbReference type="Pfam" id="PF00583">
    <property type="entry name" value="Acetyltransf_1"/>
    <property type="match status" value="1"/>
</dbReference>
<evidence type="ECO:0000313" key="2">
    <source>
        <dbReference type="EMBL" id="NOJ72969.1"/>
    </source>
</evidence>
<dbReference type="AlphaFoldDB" id="A0AAP7DKV3"/>
<protein>
    <submittedName>
        <fullName evidence="2">GNAT family N-acetyltransferase</fullName>
    </submittedName>
</protein>
<dbReference type="Gene3D" id="3.40.630.30">
    <property type="match status" value="1"/>
</dbReference>
<evidence type="ECO:0000313" key="3">
    <source>
        <dbReference type="Proteomes" id="UP000552038"/>
    </source>
</evidence>
<dbReference type="PROSITE" id="PS51186">
    <property type="entry name" value="GNAT"/>
    <property type="match status" value="1"/>
</dbReference>
<accession>A0AAP7DKV3</accession>
<sequence>MSFHFRQMTQTQAEEIAYNWHYSGIYSFYDIMADEDDLKEFLDAEQRGCTHYVVLQNEELVGFYTFHMTSADTVDIGLGMRPDLTGRGIGNDFIQAGLDYAREKYAAQKFTLSVASFNKRAIKAYEKAGFKIVDTFEQETNGGRYEFYKMCFDTILSSCDGERSNSALFD</sequence>
<dbReference type="CDD" id="cd04301">
    <property type="entry name" value="NAT_SF"/>
    <property type="match status" value="1"/>
</dbReference>
<dbReference type="EMBL" id="JABFOR010000034">
    <property type="protein sequence ID" value="NOJ72969.1"/>
    <property type="molecule type" value="Genomic_DNA"/>
</dbReference>
<dbReference type="PANTHER" id="PTHR43792:SF1">
    <property type="entry name" value="N-ACETYLTRANSFERASE DOMAIN-CONTAINING PROTEIN"/>
    <property type="match status" value="1"/>
</dbReference>
<reference evidence="2 3" key="1">
    <citation type="submission" date="2020-05" db="EMBL/GenBank/DDBJ databases">
        <title>Whole genome sequencing and identification of novel metabolites from Paenibacillus alvei strain JR949.</title>
        <authorList>
            <person name="Rajendhran J."/>
            <person name="Sree Pranav P."/>
            <person name="Mahalakshmi B."/>
            <person name="Karthikeyan R."/>
        </authorList>
    </citation>
    <scope>NUCLEOTIDE SEQUENCE [LARGE SCALE GENOMIC DNA]</scope>
    <source>
        <strain evidence="2 3">JR949</strain>
    </source>
</reference>
<organism evidence="2 3">
    <name type="scientific">Paenibacillus alvei</name>
    <name type="common">Bacillus alvei</name>
    <dbReference type="NCBI Taxonomy" id="44250"/>
    <lineage>
        <taxon>Bacteria</taxon>
        <taxon>Bacillati</taxon>
        <taxon>Bacillota</taxon>
        <taxon>Bacilli</taxon>
        <taxon>Bacillales</taxon>
        <taxon>Paenibacillaceae</taxon>
        <taxon>Paenibacillus</taxon>
    </lineage>
</organism>
<feature type="domain" description="N-acetyltransferase" evidence="1">
    <location>
        <begin position="3"/>
        <end position="151"/>
    </location>
</feature>
<dbReference type="RefSeq" id="WP_171418549.1">
    <property type="nucleotide sequence ID" value="NZ_JABFOR010000034.1"/>
</dbReference>
<dbReference type="PANTHER" id="PTHR43792">
    <property type="entry name" value="GNAT FAMILY, PUTATIVE (AFU_ORTHOLOGUE AFUA_3G00765)-RELATED-RELATED"/>
    <property type="match status" value="1"/>
</dbReference>
<comment type="caution">
    <text evidence="2">The sequence shown here is derived from an EMBL/GenBank/DDBJ whole genome shotgun (WGS) entry which is preliminary data.</text>
</comment>
<evidence type="ECO:0000259" key="1">
    <source>
        <dbReference type="PROSITE" id="PS51186"/>
    </source>
</evidence>
<dbReference type="InterPro" id="IPR051531">
    <property type="entry name" value="N-acetyltransferase"/>
</dbReference>
<gene>
    <name evidence="2" type="ORF">HMI46_20725</name>
</gene>
<dbReference type="GO" id="GO:0016747">
    <property type="term" value="F:acyltransferase activity, transferring groups other than amino-acyl groups"/>
    <property type="evidence" value="ECO:0007669"/>
    <property type="project" value="InterPro"/>
</dbReference>
<dbReference type="InterPro" id="IPR000182">
    <property type="entry name" value="GNAT_dom"/>
</dbReference>
<dbReference type="SUPFAM" id="SSF55729">
    <property type="entry name" value="Acyl-CoA N-acyltransferases (Nat)"/>
    <property type="match status" value="1"/>
</dbReference>
<proteinExistence type="predicted"/>